<comment type="subcellular location">
    <subcellularLocation>
        <location evidence="1">Nucleus</location>
    </subcellularLocation>
</comment>
<dbReference type="Proteomes" id="UP001141552">
    <property type="component" value="Unassembled WGS sequence"/>
</dbReference>
<feature type="region of interest" description="Disordered" evidence="8">
    <location>
        <begin position="1367"/>
        <end position="1406"/>
    </location>
</feature>
<dbReference type="GO" id="GO:0000785">
    <property type="term" value="C:chromatin"/>
    <property type="evidence" value="ECO:0007669"/>
    <property type="project" value="TreeGrafter"/>
</dbReference>
<feature type="region of interest" description="Disordered" evidence="8">
    <location>
        <begin position="1125"/>
        <end position="1190"/>
    </location>
</feature>
<comment type="caution">
    <text evidence="9">The sequence shown here is derived from an EMBL/GenBank/DDBJ whole genome shotgun (WGS) entry which is preliminary data.</text>
</comment>
<evidence type="ECO:0000256" key="4">
    <source>
        <dbReference type="ARBA" id="ARBA00022776"/>
    </source>
</evidence>
<evidence type="ECO:0000256" key="6">
    <source>
        <dbReference type="ARBA" id="ARBA00023242"/>
    </source>
</evidence>
<evidence type="ECO:0000256" key="3">
    <source>
        <dbReference type="ARBA" id="ARBA00022763"/>
    </source>
</evidence>
<dbReference type="GO" id="GO:0005634">
    <property type="term" value="C:nucleus"/>
    <property type="evidence" value="ECO:0007669"/>
    <property type="project" value="UniProtKB-SubCell"/>
</dbReference>
<dbReference type="GO" id="GO:0006281">
    <property type="term" value="P:DNA repair"/>
    <property type="evidence" value="ECO:0007669"/>
    <property type="project" value="UniProtKB-KW"/>
</dbReference>
<name>A0A9Q0G3W0_9ROSI</name>
<dbReference type="GO" id="GO:0035825">
    <property type="term" value="P:homologous recombination"/>
    <property type="evidence" value="ECO:0007669"/>
    <property type="project" value="UniProtKB-ARBA"/>
</dbReference>
<keyword evidence="5" id="KW-0234">DNA repair</keyword>
<gene>
    <name evidence="9" type="ORF">Tsubulata_009049</name>
</gene>
<evidence type="ECO:0000313" key="9">
    <source>
        <dbReference type="EMBL" id="KAJ4842693.1"/>
    </source>
</evidence>
<dbReference type="GO" id="GO:0051301">
    <property type="term" value="P:cell division"/>
    <property type="evidence" value="ECO:0007669"/>
    <property type="project" value="UniProtKB-KW"/>
</dbReference>
<dbReference type="GO" id="GO:0007064">
    <property type="term" value="P:mitotic sister chromatid cohesion"/>
    <property type="evidence" value="ECO:0007669"/>
    <property type="project" value="InterPro"/>
</dbReference>
<evidence type="ECO:0000313" key="10">
    <source>
        <dbReference type="Proteomes" id="UP001141552"/>
    </source>
</evidence>
<keyword evidence="2" id="KW-0132">Cell division</keyword>
<keyword evidence="4" id="KW-0498">Mitosis</keyword>
<accession>A0A9Q0G3W0</accession>
<evidence type="ECO:0000256" key="7">
    <source>
        <dbReference type="ARBA" id="ARBA00023306"/>
    </source>
</evidence>
<reference evidence="9" key="1">
    <citation type="submission" date="2022-02" db="EMBL/GenBank/DDBJ databases">
        <authorList>
            <person name="Henning P.M."/>
            <person name="McCubbin A.G."/>
            <person name="Shore J.S."/>
        </authorList>
    </citation>
    <scope>NUCLEOTIDE SEQUENCE</scope>
    <source>
        <strain evidence="9">F60SS</strain>
        <tissue evidence="9">Leaves</tissue>
    </source>
</reference>
<feature type="region of interest" description="Disordered" evidence="8">
    <location>
        <begin position="1326"/>
        <end position="1348"/>
    </location>
</feature>
<dbReference type="PANTHER" id="PTHR12663:SF50">
    <property type="entry name" value="SISTER CHROMATID COHESION PROTEIN PDS5 HOMOLOG B"/>
    <property type="match status" value="1"/>
</dbReference>
<keyword evidence="6" id="KW-0539">Nucleus</keyword>
<dbReference type="InterPro" id="IPR016024">
    <property type="entry name" value="ARM-type_fold"/>
</dbReference>
<dbReference type="InterPro" id="IPR039776">
    <property type="entry name" value="Pds5"/>
</dbReference>
<protein>
    <recommendedName>
        <fullName evidence="11">Sister chromatid cohesion protein PDS5 homolog A</fullName>
    </recommendedName>
</protein>
<feature type="compositionally biased region" description="Polar residues" evidence="8">
    <location>
        <begin position="1382"/>
        <end position="1398"/>
    </location>
</feature>
<dbReference type="InterPro" id="IPR011989">
    <property type="entry name" value="ARM-like"/>
</dbReference>
<evidence type="ECO:0000256" key="2">
    <source>
        <dbReference type="ARBA" id="ARBA00022618"/>
    </source>
</evidence>
<dbReference type="EMBL" id="JAKUCV010002429">
    <property type="protein sequence ID" value="KAJ4842693.1"/>
    <property type="molecule type" value="Genomic_DNA"/>
</dbReference>
<proteinExistence type="predicted"/>
<evidence type="ECO:0000256" key="5">
    <source>
        <dbReference type="ARBA" id="ARBA00023204"/>
    </source>
</evidence>
<evidence type="ECO:0000256" key="1">
    <source>
        <dbReference type="ARBA" id="ARBA00004123"/>
    </source>
</evidence>
<sequence length="1504" mass="168448">MDKSQETPLQLIAEVGAHLSSLSRPNKDSIVKSLRQAATALSQIELSPEASRNVAAVKKVEGAVNPLRKFIVKHGLLRQNDRDIKLLLAICVSEIFRITAPQPPFEDQYLRDIFKLILSTFAELGDTSSPYFPKRAKVLETVARCKCCVIMLDIDCNDLVRQMFSIFFSVVREHHQKSLVDDILSIMKYMINEEASTALLDVILRNLVKEEKDASPASQLAVSIIQSCTETLEPLVCGFLTSCSLERDSMHSELKEFYHEIVVKICKYAPQMLLPVIPNLTEELVTDQVDIRRKAVKLIGKLFALNEEYLGESYRNLFVEFKNRFCDKSPEVRLSAMQCSKAFYMANPYRKESREVLVALEERFLDLDDKVRADAVVITCDLAKTNLKIFPPELISKAIERLRDKKMSVRKMALQKLMDLYRDYCNKCSEGEITTSDHFEQIPCGMLMLCFEKDCKELKSQSMDVIIAEDLFPAVLSVEEMTRHWIHMFSLFTPFHVKALTIILSLKRRLQTEMQAYLAQRKKEKDSSSEEMQKGIKKLFSKMSALFPDPSKAEECLHNLNQMRDNHIFNALELLLDDHSIKGSHKARDKFLKMVGNKHPHFEILVFLSSKCAFNIFGSEHARCIMDQLSTTDFRNEQLGASSAKLLLVITSIFPMLLKGSEKKLLMLLEKNPTNDTLIEILEKGGPHISEELSNFYTILEKICLDGTRIQSKHAVSAIALLGGSSESAIFSNLCKKVVDSLRSGCNTPTLLQSLGCIAQYSVSAFEAQDEEIKSFLFEKIFQEEALSDPNSSKNSDDCTYASKLKIYGLKMLVKSFLPRRGSHVKRQIDELFDILLKLLNNGDPFGGTILCETDKPHIRLAAAKSVLRLSGRWHLHISPEIFRHTVMMAKDSSSFVCRSFLDKTSKLLKTRSLPSKYACAFALSMSDWQKDIQDASFKYMEEFFKDYSREAQIRQTSTVEGGYATDYPAYVVVFLIHILAHDAGFPPDGCQDAEVYAQFCSPLFWFLQVLLVNTNLGNGSKDISTDVVNYLLGLLRAIKKAEDAFDTEKTPKLHILAEVGISVVNQLFHNNSSLCAPRMVLLPSTLYKISPFKKCSEVNSKCSTQFSVSQGFLERVVDSLKSRVSMGKKTAHQDLRLGNRRKRALSPTASESGGLRDERSAIDLSKNHASGDWNSIPEKEQHSLSHDSASVKHAMAEPQVSNPFIDRVISLEKENTKPSSEYTTQSTKISIGKGKESCSLSYNSCSDIHKGKTTAHQDLRLRNKRKRALSQTASDLGGLQNECSAIHLCKNHASGGSSSVLEKEQHSLSCDSASMKLTLAEPQVSNPDIDRGLSSQNENAGSSSVLEKEPYSLSCDFGSMKHALAEPQVSNPDIDRVGSLQKENGSSSEYTTQSTKFSIGKGKESSSLSYNSFSDNCKVILSAGDLNNLSSLEETDTIFGDDAAKKPRRSANAQNQKFLSQEASYCAKEKKAVTVFSDSMVSEVININEDAPVATRTRRRLKA</sequence>
<keyword evidence="3" id="KW-0227">DNA damage</keyword>
<feature type="compositionally biased region" description="Polar residues" evidence="8">
    <location>
        <begin position="1334"/>
        <end position="1346"/>
    </location>
</feature>
<evidence type="ECO:0008006" key="11">
    <source>
        <dbReference type="Google" id="ProtNLM"/>
    </source>
</evidence>
<dbReference type="Pfam" id="PF20168">
    <property type="entry name" value="PDS5"/>
    <property type="match status" value="1"/>
</dbReference>
<keyword evidence="10" id="KW-1185">Reference proteome</keyword>
<dbReference type="Gene3D" id="1.25.10.10">
    <property type="entry name" value="Leucine-rich Repeat Variant"/>
    <property type="match status" value="2"/>
</dbReference>
<keyword evidence="7" id="KW-0131">Cell cycle</keyword>
<evidence type="ECO:0000256" key="8">
    <source>
        <dbReference type="SAM" id="MobiDB-lite"/>
    </source>
</evidence>
<dbReference type="SUPFAM" id="SSF48371">
    <property type="entry name" value="ARM repeat"/>
    <property type="match status" value="1"/>
</dbReference>
<organism evidence="9 10">
    <name type="scientific">Turnera subulata</name>
    <dbReference type="NCBI Taxonomy" id="218843"/>
    <lineage>
        <taxon>Eukaryota</taxon>
        <taxon>Viridiplantae</taxon>
        <taxon>Streptophyta</taxon>
        <taxon>Embryophyta</taxon>
        <taxon>Tracheophyta</taxon>
        <taxon>Spermatophyta</taxon>
        <taxon>Magnoliopsida</taxon>
        <taxon>eudicotyledons</taxon>
        <taxon>Gunneridae</taxon>
        <taxon>Pentapetalae</taxon>
        <taxon>rosids</taxon>
        <taxon>fabids</taxon>
        <taxon>Malpighiales</taxon>
        <taxon>Passifloraceae</taxon>
        <taxon>Turnera</taxon>
    </lineage>
</organism>
<dbReference type="CDD" id="cd19953">
    <property type="entry name" value="PDS5"/>
    <property type="match status" value="1"/>
</dbReference>
<dbReference type="PANTHER" id="PTHR12663">
    <property type="entry name" value="ANDROGEN INDUCED INHIBITOR OF PROLIFERATION AS3 / PDS5-RELATED"/>
    <property type="match status" value="1"/>
</dbReference>
<reference evidence="9" key="2">
    <citation type="journal article" date="2023" name="Plants (Basel)">
        <title>Annotation of the Turnera subulata (Passifloraceae) Draft Genome Reveals the S-Locus Evolved after the Divergence of Turneroideae from Passifloroideae in a Stepwise Manner.</title>
        <authorList>
            <person name="Henning P.M."/>
            <person name="Roalson E.H."/>
            <person name="Mir W."/>
            <person name="McCubbin A.G."/>
            <person name="Shore J.S."/>
        </authorList>
    </citation>
    <scope>NUCLEOTIDE SEQUENCE</scope>
    <source>
        <strain evidence="9">F60SS</strain>
    </source>
</reference>
<dbReference type="OrthoDB" id="200660at2759"/>